<dbReference type="PANTHER" id="PTHR45641:SF19">
    <property type="entry name" value="NEPHROCYSTIN-3"/>
    <property type="match status" value="1"/>
</dbReference>
<dbReference type="SUPFAM" id="SSF48452">
    <property type="entry name" value="TPR-like"/>
    <property type="match status" value="1"/>
</dbReference>
<sequence>KLATSYYNIGRLYDDMGEYSKALSYLEKSLDICRKSLPATHPDIKSTMNSIAVVKKKL</sequence>
<dbReference type="PROSITE" id="PS50005">
    <property type="entry name" value="TPR"/>
    <property type="match status" value="1"/>
</dbReference>
<protein>
    <recommendedName>
        <fullName evidence="6">Kinesin light chain</fullName>
    </recommendedName>
</protein>
<dbReference type="SMART" id="SM00028">
    <property type="entry name" value="TPR"/>
    <property type="match status" value="1"/>
</dbReference>
<dbReference type="Gene3D" id="1.25.40.10">
    <property type="entry name" value="Tetratricopeptide repeat domain"/>
    <property type="match status" value="1"/>
</dbReference>
<dbReference type="AlphaFoldDB" id="A0A816UT51"/>
<dbReference type="InterPro" id="IPR019734">
    <property type="entry name" value="TPR_rpt"/>
</dbReference>
<keyword evidence="1" id="KW-0677">Repeat</keyword>
<accession>A0A816UT51</accession>
<gene>
    <name evidence="4" type="ORF">MBJ925_LOCUS24665</name>
</gene>
<evidence type="ECO:0000313" key="5">
    <source>
        <dbReference type="Proteomes" id="UP000663824"/>
    </source>
</evidence>
<organism evidence="4 5">
    <name type="scientific">Rotaria magnacalcarata</name>
    <dbReference type="NCBI Taxonomy" id="392030"/>
    <lineage>
        <taxon>Eukaryota</taxon>
        <taxon>Metazoa</taxon>
        <taxon>Spiralia</taxon>
        <taxon>Gnathifera</taxon>
        <taxon>Rotifera</taxon>
        <taxon>Eurotatoria</taxon>
        <taxon>Bdelloidea</taxon>
        <taxon>Philodinida</taxon>
        <taxon>Philodinidae</taxon>
        <taxon>Rotaria</taxon>
    </lineage>
</organism>
<evidence type="ECO:0000256" key="1">
    <source>
        <dbReference type="ARBA" id="ARBA00022737"/>
    </source>
</evidence>
<dbReference type="InterPro" id="IPR011990">
    <property type="entry name" value="TPR-like_helical_dom_sf"/>
</dbReference>
<keyword evidence="2 3" id="KW-0802">TPR repeat</keyword>
<dbReference type="PANTHER" id="PTHR45641">
    <property type="entry name" value="TETRATRICOPEPTIDE REPEAT PROTEIN (AFU_ORTHOLOGUE AFUA_6G03870)"/>
    <property type="match status" value="1"/>
</dbReference>
<feature type="non-terminal residue" evidence="4">
    <location>
        <position position="1"/>
    </location>
</feature>
<evidence type="ECO:0000313" key="4">
    <source>
        <dbReference type="EMBL" id="CAF2114278.1"/>
    </source>
</evidence>
<comment type="caution">
    <text evidence="4">The sequence shown here is derived from an EMBL/GenBank/DDBJ whole genome shotgun (WGS) entry which is preliminary data.</text>
</comment>
<dbReference type="Proteomes" id="UP000663824">
    <property type="component" value="Unassembled WGS sequence"/>
</dbReference>
<evidence type="ECO:0000256" key="3">
    <source>
        <dbReference type="PROSITE-ProRule" id="PRU00339"/>
    </source>
</evidence>
<proteinExistence type="predicted"/>
<feature type="repeat" description="TPR" evidence="3">
    <location>
        <begin position="3"/>
        <end position="36"/>
    </location>
</feature>
<dbReference type="EMBL" id="CAJNRE010012868">
    <property type="protein sequence ID" value="CAF2114278.1"/>
    <property type="molecule type" value="Genomic_DNA"/>
</dbReference>
<evidence type="ECO:0000256" key="2">
    <source>
        <dbReference type="ARBA" id="ARBA00022803"/>
    </source>
</evidence>
<name>A0A816UT51_9BILA</name>
<dbReference type="Pfam" id="PF13374">
    <property type="entry name" value="TPR_10"/>
    <property type="match status" value="1"/>
</dbReference>
<dbReference type="PROSITE" id="PS50293">
    <property type="entry name" value="TPR_REGION"/>
    <property type="match status" value="1"/>
</dbReference>
<reference evidence="4" key="1">
    <citation type="submission" date="2021-02" db="EMBL/GenBank/DDBJ databases">
        <authorList>
            <person name="Nowell W R."/>
        </authorList>
    </citation>
    <scope>NUCLEOTIDE SEQUENCE</scope>
</reference>
<evidence type="ECO:0008006" key="6">
    <source>
        <dbReference type="Google" id="ProtNLM"/>
    </source>
</evidence>